<feature type="domain" description="Insertion element IS402-like" evidence="3">
    <location>
        <begin position="6"/>
        <end position="77"/>
    </location>
</feature>
<dbReference type="Pfam" id="PF01609">
    <property type="entry name" value="DDE_Tnp_1"/>
    <property type="match status" value="1"/>
</dbReference>
<comment type="caution">
    <text evidence="4">The sequence shown here is derived from an EMBL/GenBank/DDBJ whole genome shotgun (WGS) entry which is preliminary data.</text>
</comment>
<gene>
    <name evidence="4" type="ORF">F8O01_04995</name>
</gene>
<name>A0A7J5BZ43_9MICO</name>
<evidence type="ECO:0000259" key="3">
    <source>
        <dbReference type="Pfam" id="PF13340"/>
    </source>
</evidence>
<evidence type="ECO:0000313" key="5">
    <source>
        <dbReference type="Proteomes" id="UP000467240"/>
    </source>
</evidence>
<dbReference type="InterPro" id="IPR002559">
    <property type="entry name" value="Transposase_11"/>
</dbReference>
<dbReference type="PANTHER" id="PTHR30007">
    <property type="entry name" value="PHP DOMAIN PROTEIN"/>
    <property type="match status" value="1"/>
</dbReference>
<evidence type="ECO:0000259" key="2">
    <source>
        <dbReference type="Pfam" id="PF01609"/>
    </source>
</evidence>
<sequence>MTRHEVSDEVWAVLEPLMPVPTGRSRPWADHRLAVEGMAWKYRTGAPWRDVPERFGKWNSIYKRFNRWAEDGTWEKLLAEAQKQADAAGKIDWVVSIDSTIARVHQHGATLARTTGGSVESHKNPWFEPPDHGIGRSRGGLTTKVHLVADGRGRPLGMVVTGGNVNDTTMMTAVLEDIRVPRVGKGRPRTRPDRVLADKGYPSKANRAWLRERGIAATIPERDDQIAHRRKKPGRPIDFGDQQQERYKGRNVVERCFNRLKQWRGIAMRSDKTARNYRAAICLAATLIWIKTDLINTA</sequence>
<keyword evidence="5" id="KW-1185">Reference proteome</keyword>
<feature type="region of interest" description="Disordered" evidence="1">
    <location>
        <begin position="113"/>
        <end position="139"/>
    </location>
</feature>
<dbReference type="OrthoDB" id="4546548at2"/>
<evidence type="ECO:0000256" key="1">
    <source>
        <dbReference type="SAM" id="MobiDB-lite"/>
    </source>
</evidence>
<evidence type="ECO:0000313" key="4">
    <source>
        <dbReference type="EMBL" id="KAB1659623.1"/>
    </source>
</evidence>
<feature type="compositionally biased region" description="Basic and acidic residues" evidence="1">
    <location>
        <begin position="120"/>
        <end position="134"/>
    </location>
</feature>
<dbReference type="GO" id="GO:0004803">
    <property type="term" value="F:transposase activity"/>
    <property type="evidence" value="ECO:0007669"/>
    <property type="project" value="InterPro"/>
</dbReference>
<reference evidence="4 5" key="1">
    <citation type="submission" date="2019-09" db="EMBL/GenBank/DDBJ databases">
        <title>Phylogeny of genus Pseudoclavibacter and closely related genus.</title>
        <authorList>
            <person name="Li Y."/>
        </authorList>
    </citation>
    <scope>NUCLEOTIDE SEQUENCE [LARGE SCALE GENOMIC DNA]</scope>
    <source>
        <strain evidence="4 5">DSM 23821</strain>
    </source>
</reference>
<organism evidence="4 5">
    <name type="scientific">Pseudoclavibacter chungangensis</name>
    <dbReference type="NCBI Taxonomy" id="587635"/>
    <lineage>
        <taxon>Bacteria</taxon>
        <taxon>Bacillati</taxon>
        <taxon>Actinomycetota</taxon>
        <taxon>Actinomycetes</taxon>
        <taxon>Micrococcales</taxon>
        <taxon>Microbacteriaceae</taxon>
        <taxon>Pseudoclavibacter</taxon>
    </lineage>
</organism>
<dbReference type="InterPro" id="IPR025161">
    <property type="entry name" value="IS402-like_dom"/>
</dbReference>
<dbReference type="EMBL" id="WBJZ01000005">
    <property type="protein sequence ID" value="KAB1659623.1"/>
    <property type="molecule type" value="Genomic_DNA"/>
</dbReference>
<dbReference type="Pfam" id="PF13340">
    <property type="entry name" value="DUF4096"/>
    <property type="match status" value="1"/>
</dbReference>
<dbReference type="AlphaFoldDB" id="A0A7J5BZ43"/>
<dbReference type="GO" id="GO:0006313">
    <property type="term" value="P:DNA transposition"/>
    <property type="evidence" value="ECO:0007669"/>
    <property type="project" value="InterPro"/>
</dbReference>
<dbReference type="Proteomes" id="UP000467240">
    <property type="component" value="Unassembled WGS sequence"/>
</dbReference>
<accession>A0A7J5BZ43</accession>
<dbReference type="NCBIfam" id="NF033580">
    <property type="entry name" value="transpos_IS5_3"/>
    <property type="match status" value="1"/>
</dbReference>
<protein>
    <submittedName>
        <fullName evidence="4">IS5 family transposase</fullName>
    </submittedName>
</protein>
<proteinExistence type="predicted"/>
<feature type="domain" description="Transposase IS4-like" evidence="2">
    <location>
        <begin position="92"/>
        <end position="287"/>
    </location>
</feature>
<dbReference type="GO" id="GO:0003677">
    <property type="term" value="F:DNA binding"/>
    <property type="evidence" value="ECO:0007669"/>
    <property type="project" value="InterPro"/>
</dbReference>
<dbReference type="PANTHER" id="PTHR30007:SF1">
    <property type="entry name" value="BLR1914 PROTEIN"/>
    <property type="match status" value="1"/>
</dbReference>